<protein>
    <submittedName>
        <fullName evidence="1">Uncharacterized protein</fullName>
    </submittedName>
</protein>
<name>A0A7J7XV34_PIPKU</name>
<gene>
    <name evidence="1" type="ORF">mPipKuh1_010420</name>
</gene>
<accession>A0A7J7XV34</accession>
<sequence length="153" mass="15958">MHKAALLRHKSHPPRFTQDYVPIFQPGLYFNPGKGCVPPGRGGLHGVLGGVLCGAIRAHRRAGGPSRGGDPPPPHPVFCYPLAILHVPPRLCPRSDVQRVCGCVCVCVCVCVSDPEGAPSLPLCSPGPQPPAGINQCIRSPPLGEPGAGRGVF</sequence>
<dbReference type="Proteomes" id="UP000558488">
    <property type="component" value="Unassembled WGS sequence"/>
</dbReference>
<evidence type="ECO:0000313" key="1">
    <source>
        <dbReference type="EMBL" id="KAF6353454.1"/>
    </source>
</evidence>
<dbReference type="AlphaFoldDB" id="A0A7J7XV34"/>
<keyword evidence="2" id="KW-1185">Reference proteome</keyword>
<dbReference type="EMBL" id="JACAGB010000007">
    <property type="protein sequence ID" value="KAF6353454.1"/>
    <property type="molecule type" value="Genomic_DNA"/>
</dbReference>
<organism evidence="1 2">
    <name type="scientific">Pipistrellus kuhlii</name>
    <name type="common">Kuhl's pipistrelle</name>
    <dbReference type="NCBI Taxonomy" id="59472"/>
    <lineage>
        <taxon>Eukaryota</taxon>
        <taxon>Metazoa</taxon>
        <taxon>Chordata</taxon>
        <taxon>Craniata</taxon>
        <taxon>Vertebrata</taxon>
        <taxon>Euteleostomi</taxon>
        <taxon>Mammalia</taxon>
        <taxon>Eutheria</taxon>
        <taxon>Laurasiatheria</taxon>
        <taxon>Chiroptera</taxon>
        <taxon>Yangochiroptera</taxon>
        <taxon>Vespertilionidae</taxon>
        <taxon>Pipistrellus</taxon>
    </lineage>
</organism>
<proteinExistence type="predicted"/>
<reference evidence="1 2" key="1">
    <citation type="journal article" date="2020" name="Nature">
        <title>Six reference-quality genomes reveal evolution of bat adaptations.</title>
        <authorList>
            <person name="Jebb D."/>
            <person name="Huang Z."/>
            <person name="Pippel M."/>
            <person name="Hughes G.M."/>
            <person name="Lavrichenko K."/>
            <person name="Devanna P."/>
            <person name="Winkler S."/>
            <person name="Jermiin L.S."/>
            <person name="Skirmuntt E.C."/>
            <person name="Katzourakis A."/>
            <person name="Burkitt-Gray L."/>
            <person name="Ray D.A."/>
            <person name="Sullivan K.A.M."/>
            <person name="Roscito J.G."/>
            <person name="Kirilenko B.M."/>
            <person name="Davalos L.M."/>
            <person name="Corthals A.P."/>
            <person name="Power M.L."/>
            <person name="Jones G."/>
            <person name="Ransome R.D."/>
            <person name="Dechmann D.K.N."/>
            <person name="Locatelli A.G."/>
            <person name="Puechmaille S.J."/>
            <person name="Fedrigo O."/>
            <person name="Jarvis E.D."/>
            <person name="Hiller M."/>
            <person name="Vernes S.C."/>
            <person name="Myers E.W."/>
            <person name="Teeling E.C."/>
        </authorList>
    </citation>
    <scope>NUCLEOTIDE SEQUENCE [LARGE SCALE GENOMIC DNA]</scope>
    <source>
        <strain evidence="1">MPipKuh1</strain>
        <tissue evidence="1">Flight muscle</tissue>
    </source>
</reference>
<comment type="caution">
    <text evidence="1">The sequence shown here is derived from an EMBL/GenBank/DDBJ whole genome shotgun (WGS) entry which is preliminary data.</text>
</comment>
<evidence type="ECO:0000313" key="2">
    <source>
        <dbReference type="Proteomes" id="UP000558488"/>
    </source>
</evidence>